<dbReference type="EMBL" id="BART01025143">
    <property type="protein sequence ID" value="GAG97263.1"/>
    <property type="molecule type" value="Genomic_DNA"/>
</dbReference>
<name>X1CM47_9ZZZZ</name>
<dbReference type="Gene3D" id="2.40.10.190">
    <property type="entry name" value="translation elongation factor selb, chain A, domain 4"/>
    <property type="match status" value="1"/>
</dbReference>
<proteinExistence type="predicted"/>
<comment type="caution">
    <text evidence="1">The sequence shown here is derived from an EMBL/GenBank/DDBJ whole genome shotgun (WGS) entry which is preliminary data.</text>
</comment>
<evidence type="ECO:0000313" key="1">
    <source>
        <dbReference type="EMBL" id="GAG97263.1"/>
    </source>
</evidence>
<dbReference type="InterPro" id="IPR009000">
    <property type="entry name" value="Transl_B-barrel_sf"/>
</dbReference>
<accession>X1CM47</accession>
<dbReference type="SUPFAM" id="SSF50447">
    <property type="entry name" value="Translation proteins"/>
    <property type="match status" value="1"/>
</dbReference>
<sequence length="138" mass="15418">PATKPTVRPVKISATPATLKEIKKVRAIPKIKPKKKSTPKKAKKKVKISPTYGIVRNIVHDRTGRTKNRSVIINLDRTEAPLASYLGKRVRVQMKSGKEIIGVISRIHGRRTSNENSVVVRFNKSVSPHIITSRVEVL</sequence>
<gene>
    <name evidence="1" type="ORF">S01H4_45199</name>
</gene>
<organism evidence="1">
    <name type="scientific">marine sediment metagenome</name>
    <dbReference type="NCBI Taxonomy" id="412755"/>
    <lineage>
        <taxon>unclassified sequences</taxon>
        <taxon>metagenomes</taxon>
        <taxon>ecological metagenomes</taxon>
    </lineage>
</organism>
<reference evidence="1" key="1">
    <citation type="journal article" date="2014" name="Front. Microbiol.">
        <title>High frequency of phylogenetically diverse reductive dehalogenase-homologous genes in deep subseafloor sedimentary metagenomes.</title>
        <authorList>
            <person name="Kawai M."/>
            <person name="Futagami T."/>
            <person name="Toyoda A."/>
            <person name="Takaki Y."/>
            <person name="Nishi S."/>
            <person name="Hori S."/>
            <person name="Arai W."/>
            <person name="Tsubouchi T."/>
            <person name="Morono Y."/>
            <person name="Uchiyama I."/>
            <person name="Ito T."/>
            <person name="Fujiyama A."/>
            <person name="Inagaki F."/>
            <person name="Takami H."/>
        </authorList>
    </citation>
    <scope>NUCLEOTIDE SEQUENCE</scope>
    <source>
        <strain evidence="1">Expedition CK06-06</strain>
    </source>
</reference>
<dbReference type="AlphaFoldDB" id="X1CM47"/>
<feature type="non-terminal residue" evidence="1">
    <location>
        <position position="1"/>
    </location>
</feature>
<protein>
    <submittedName>
        <fullName evidence="1">Uncharacterized protein</fullName>
    </submittedName>
</protein>
<dbReference type="InterPro" id="IPR038661">
    <property type="entry name" value="Ribosomal_eL33_sf"/>
</dbReference>